<feature type="transmembrane region" description="Helical" evidence="1">
    <location>
        <begin position="385"/>
        <end position="409"/>
    </location>
</feature>
<reference evidence="2 3" key="1">
    <citation type="submission" date="2018-11" db="EMBL/GenBank/DDBJ databases">
        <title>Genomic Encyclopedia of Type Strains, Phase IV (KMG-IV): sequencing the most valuable type-strain genomes for metagenomic binning, comparative biology and taxonomic classification.</title>
        <authorList>
            <person name="Goeker M."/>
        </authorList>
    </citation>
    <scope>NUCLEOTIDE SEQUENCE [LARGE SCALE GENOMIC DNA]</scope>
    <source>
        <strain evidence="2 3">DSM 26537</strain>
    </source>
</reference>
<evidence type="ECO:0000313" key="3">
    <source>
        <dbReference type="Proteomes" id="UP000273083"/>
    </source>
</evidence>
<name>A0A3N1XPX1_9FIRM</name>
<keyword evidence="1" id="KW-0472">Membrane</keyword>
<feature type="transmembrane region" description="Helical" evidence="1">
    <location>
        <begin position="21"/>
        <end position="43"/>
    </location>
</feature>
<comment type="caution">
    <text evidence="2">The sequence shown here is derived from an EMBL/GenBank/DDBJ whole genome shotgun (WGS) entry which is preliminary data.</text>
</comment>
<accession>A0A3N1XPX1</accession>
<dbReference type="RefSeq" id="WP_123609161.1">
    <property type="nucleotide sequence ID" value="NZ_RJVG01000004.1"/>
</dbReference>
<sequence>MFKTVISQCFHKKRLFKVTSLFNIISWCVLTTFLVMIGILFQLQTATFTKESSVENIYEGKQLYRIVDNYYDPDAFYEFRQHSDNINRLGEFYNALVTSTNMEFISIFNQPIYVEQFMGEEQFLYNSQEFRDAHDLDTTNANVKAIQLNQSAFELYGLKVSNGTIFDWDEVNYGGNKLPILIGSEYKGIYDIGDTFFVNYYNREITFEVVGILEPNTFVYYKGDPEFYLDQYLIVPYPELLESVNESDFKFEGILYFAMINGDIITTIDKNKLLKEIKYISDSTGFADFSVVGISDFTLKYDTMISVIKGNRNLIFIMMLLISILVTFIQYGMGNQILLRRLDVYRAFWLVGIDNYRQVFFKDISIPYILAFISTVIIIKICFQHISLLVILFILAVSLSILCLVYFICKHILKNYVMKHL</sequence>
<dbReference type="Proteomes" id="UP000273083">
    <property type="component" value="Unassembled WGS sequence"/>
</dbReference>
<dbReference type="EMBL" id="RJVG01000004">
    <property type="protein sequence ID" value="ROR28666.1"/>
    <property type="molecule type" value="Genomic_DNA"/>
</dbReference>
<keyword evidence="1" id="KW-1133">Transmembrane helix</keyword>
<dbReference type="OrthoDB" id="2034769at2"/>
<proteinExistence type="predicted"/>
<dbReference type="AlphaFoldDB" id="A0A3N1XPX1"/>
<feature type="transmembrane region" description="Helical" evidence="1">
    <location>
        <begin position="359"/>
        <end position="379"/>
    </location>
</feature>
<keyword evidence="1" id="KW-0812">Transmembrane</keyword>
<evidence type="ECO:0000313" key="2">
    <source>
        <dbReference type="EMBL" id="ROR28666.1"/>
    </source>
</evidence>
<gene>
    <name evidence="2" type="ORF">EDD66_104253</name>
</gene>
<protein>
    <submittedName>
        <fullName evidence="2">MacB-like protein</fullName>
    </submittedName>
</protein>
<organism evidence="2 3">
    <name type="scientific">Mobilisporobacter senegalensis</name>
    <dbReference type="NCBI Taxonomy" id="1329262"/>
    <lineage>
        <taxon>Bacteria</taxon>
        <taxon>Bacillati</taxon>
        <taxon>Bacillota</taxon>
        <taxon>Clostridia</taxon>
        <taxon>Lachnospirales</taxon>
        <taxon>Lachnospiraceae</taxon>
        <taxon>Mobilisporobacter</taxon>
    </lineage>
</organism>
<evidence type="ECO:0000256" key="1">
    <source>
        <dbReference type="SAM" id="Phobius"/>
    </source>
</evidence>
<keyword evidence="3" id="KW-1185">Reference proteome</keyword>
<feature type="transmembrane region" description="Helical" evidence="1">
    <location>
        <begin position="314"/>
        <end position="338"/>
    </location>
</feature>